<dbReference type="InterPro" id="IPR011047">
    <property type="entry name" value="Quinoprotein_ADH-like_sf"/>
</dbReference>
<dbReference type="PANTHER" id="PTHR34512">
    <property type="entry name" value="CELL SURFACE PROTEIN"/>
    <property type="match status" value="1"/>
</dbReference>
<sequence>MKFVTLLFVLCGFAVLSGAAEWPQYHGVNSDKKAQEGLTSGAWLKNASSQLWKTSTPLGFSSFSVAGGLAYTLVGRQDEDGLQREVCLALEVNTGREKWAVRLDRLDYGHSGGNAGASDNNGGDGPRSTPSISDGKVYVYDADMNLYCLDAKTGRQSWKVSVVKQHAGRPIKWENASAPLIEGNKVIVYGGGAGQTFLALDKATGKAIWKSGDETITHATPVA</sequence>
<evidence type="ECO:0000313" key="2">
    <source>
        <dbReference type="EMBL" id="SVE17435.1"/>
    </source>
</evidence>
<dbReference type="Pfam" id="PF13360">
    <property type="entry name" value="PQQ_2"/>
    <property type="match status" value="1"/>
</dbReference>
<name>A0A383BDD3_9ZZZZ</name>
<feature type="domain" description="Pyrrolo-quinoline quinone repeat" evidence="1">
    <location>
        <begin position="88"/>
        <end position="213"/>
    </location>
</feature>
<dbReference type="Gene3D" id="2.130.10.10">
    <property type="entry name" value="YVTN repeat-like/Quinoprotein amine dehydrogenase"/>
    <property type="match status" value="1"/>
</dbReference>
<gene>
    <name evidence="2" type="ORF">METZ01_LOCUS470289</name>
</gene>
<dbReference type="SMART" id="SM00564">
    <property type="entry name" value="PQQ"/>
    <property type="match status" value="2"/>
</dbReference>
<dbReference type="AlphaFoldDB" id="A0A383BDD3"/>
<accession>A0A383BDD3</accession>
<evidence type="ECO:0000259" key="1">
    <source>
        <dbReference type="Pfam" id="PF13360"/>
    </source>
</evidence>
<dbReference type="SUPFAM" id="SSF50998">
    <property type="entry name" value="Quinoprotein alcohol dehydrogenase-like"/>
    <property type="match status" value="1"/>
</dbReference>
<reference evidence="2" key="1">
    <citation type="submission" date="2018-05" db="EMBL/GenBank/DDBJ databases">
        <authorList>
            <person name="Lanie J.A."/>
            <person name="Ng W.-L."/>
            <person name="Kazmierczak K.M."/>
            <person name="Andrzejewski T.M."/>
            <person name="Davidsen T.M."/>
            <person name="Wayne K.J."/>
            <person name="Tettelin H."/>
            <person name="Glass J.I."/>
            <person name="Rusch D."/>
            <person name="Podicherti R."/>
            <person name="Tsui H.-C.T."/>
            <person name="Winkler M.E."/>
        </authorList>
    </citation>
    <scope>NUCLEOTIDE SEQUENCE</scope>
</reference>
<proteinExistence type="predicted"/>
<feature type="non-terminal residue" evidence="2">
    <location>
        <position position="223"/>
    </location>
</feature>
<protein>
    <recommendedName>
        <fullName evidence="1">Pyrrolo-quinoline quinone repeat domain-containing protein</fullName>
    </recommendedName>
</protein>
<dbReference type="PANTHER" id="PTHR34512:SF30">
    <property type="entry name" value="OUTER MEMBRANE PROTEIN ASSEMBLY FACTOR BAMB"/>
    <property type="match status" value="1"/>
</dbReference>
<dbReference type="InterPro" id="IPR015943">
    <property type="entry name" value="WD40/YVTN_repeat-like_dom_sf"/>
</dbReference>
<dbReference type="EMBL" id="UINC01199149">
    <property type="protein sequence ID" value="SVE17435.1"/>
    <property type="molecule type" value="Genomic_DNA"/>
</dbReference>
<organism evidence="2">
    <name type="scientific">marine metagenome</name>
    <dbReference type="NCBI Taxonomy" id="408172"/>
    <lineage>
        <taxon>unclassified sequences</taxon>
        <taxon>metagenomes</taxon>
        <taxon>ecological metagenomes</taxon>
    </lineage>
</organism>
<dbReference type="InterPro" id="IPR018391">
    <property type="entry name" value="PQQ_b-propeller_rpt"/>
</dbReference>
<dbReference type="InterPro" id="IPR002372">
    <property type="entry name" value="PQQ_rpt_dom"/>
</dbReference>